<dbReference type="RefSeq" id="WP_155323462.1">
    <property type="nucleotide sequence ID" value="NZ_AP021876.1"/>
</dbReference>
<accession>A0A5K7ZSL3</accession>
<reference evidence="2 3" key="1">
    <citation type="submission" date="2019-11" db="EMBL/GenBank/DDBJ databases">
        <title>Comparative genomics of hydrocarbon-degrading Desulfosarcina strains.</title>
        <authorList>
            <person name="Watanabe M."/>
            <person name="Kojima H."/>
            <person name="Fukui M."/>
        </authorList>
    </citation>
    <scope>NUCLEOTIDE SEQUENCE [LARGE SCALE GENOMIC DNA]</scope>
    <source>
        <strain evidence="2 3">28bB2T</strain>
    </source>
</reference>
<dbReference type="EMBL" id="AP021876">
    <property type="protein sequence ID" value="BBO83184.1"/>
    <property type="molecule type" value="Genomic_DNA"/>
</dbReference>
<evidence type="ECO:0000256" key="1">
    <source>
        <dbReference type="SAM" id="MobiDB-lite"/>
    </source>
</evidence>
<protein>
    <submittedName>
        <fullName evidence="2">Uncharacterized protein</fullName>
    </submittedName>
</protein>
<evidence type="ECO:0000313" key="3">
    <source>
        <dbReference type="Proteomes" id="UP000425960"/>
    </source>
</evidence>
<dbReference type="Proteomes" id="UP000425960">
    <property type="component" value="Chromosome"/>
</dbReference>
<feature type="compositionally biased region" description="Basic and acidic residues" evidence="1">
    <location>
        <begin position="27"/>
        <end position="37"/>
    </location>
</feature>
<proteinExistence type="predicted"/>
<dbReference type="KEGG" id="dov:DSCO28_37500"/>
<feature type="compositionally biased region" description="Basic residues" evidence="1">
    <location>
        <begin position="7"/>
        <end position="26"/>
    </location>
</feature>
<gene>
    <name evidence="2" type="ORF">DSCO28_37500</name>
</gene>
<dbReference type="AlphaFoldDB" id="A0A5K7ZSL3"/>
<evidence type="ECO:0000313" key="2">
    <source>
        <dbReference type="EMBL" id="BBO83184.1"/>
    </source>
</evidence>
<feature type="region of interest" description="Disordered" evidence="1">
    <location>
        <begin position="1"/>
        <end position="46"/>
    </location>
</feature>
<sequence length="46" mass="5308">MGDKGGKKDKHKSQKQNSNKQRKKAKDKLEKQHKGRPELVLPKQKA</sequence>
<name>A0A5K7ZSL3_9BACT</name>
<organism evidence="2 3">
    <name type="scientific">Desulfosarcina ovata subsp. sediminis</name>
    <dbReference type="NCBI Taxonomy" id="885957"/>
    <lineage>
        <taxon>Bacteria</taxon>
        <taxon>Pseudomonadati</taxon>
        <taxon>Thermodesulfobacteriota</taxon>
        <taxon>Desulfobacteria</taxon>
        <taxon>Desulfobacterales</taxon>
        <taxon>Desulfosarcinaceae</taxon>
        <taxon>Desulfosarcina</taxon>
    </lineage>
</organism>